<evidence type="ECO:0000256" key="2">
    <source>
        <dbReference type="ARBA" id="ARBA00022734"/>
    </source>
</evidence>
<dbReference type="Gene3D" id="2.60.120.200">
    <property type="match status" value="1"/>
</dbReference>
<evidence type="ECO:0000313" key="5">
    <source>
        <dbReference type="EMBL" id="AAA82180.1"/>
    </source>
</evidence>
<sequence>MASSKFCSVLSLVLFLVLLTHANSACNTSFNFHSFNETNLMLQGQATVSSNGNLQLNTMDSMCSAFYSAPIQIRDSTTGNVASFDTNFTINMTSYCKANSAVGLDFALVPVQPKSKGRLLGLFKTPDYDRNAGNVTVEFDTFRRRISIDGNHNDIESVPWDVDDYDGQNAEVRITYNSSTKVLAVSLLNLSTGKSNNVSARMELEKKLDDWVSVGFIGTSGVHQYSFETRDVFSWSFSSKFSQHTTSERSNILINQIL</sequence>
<evidence type="ECO:0000256" key="1">
    <source>
        <dbReference type="ARBA" id="ARBA00007606"/>
    </source>
</evidence>
<comment type="similarity">
    <text evidence="1">Belongs to the leguminous lectin family.</text>
</comment>
<dbReference type="GO" id="GO:0015066">
    <property type="term" value="F:alpha-amylase inhibitor activity"/>
    <property type="evidence" value="ECO:0007669"/>
    <property type="project" value="UniProtKB-KW"/>
</dbReference>
<dbReference type="InterPro" id="IPR001220">
    <property type="entry name" value="Legume_lectin_dom"/>
</dbReference>
<dbReference type="PROSITE" id="PS00307">
    <property type="entry name" value="LECTIN_LEGUME_BETA"/>
    <property type="match status" value="1"/>
</dbReference>
<dbReference type="InterPro" id="IPR013320">
    <property type="entry name" value="ConA-like_dom_sf"/>
</dbReference>
<dbReference type="Pfam" id="PF00139">
    <property type="entry name" value="Lectin_legB"/>
    <property type="match status" value="1"/>
</dbReference>
<protein>
    <submittedName>
        <fullName evidence="5">Alpha-amylase inhibitor</fullName>
    </submittedName>
</protein>
<keyword evidence="3" id="KW-0732">Signal</keyword>
<dbReference type="CDD" id="cd06899">
    <property type="entry name" value="lectin_legume_LecRK_Arcelin_ConA"/>
    <property type="match status" value="1"/>
</dbReference>
<dbReference type="EMBL" id="U10415">
    <property type="protein sequence ID" value="AAA82180.1"/>
    <property type="molecule type" value="Genomic_DNA"/>
</dbReference>
<dbReference type="PANTHER" id="PTHR32401">
    <property type="entry name" value="CONCANAVALIN A-LIKE LECTIN FAMILY PROTEIN"/>
    <property type="match status" value="1"/>
</dbReference>
<keyword evidence="5" id="KW-0022">Alpha-amylase inhibitor</keyword>
<reference evidence="5" key="1">
    <citation type="journal article" date="1994" name="Plant Mol. Biol.">
        <title>Evolutionary relationships among proteins in the phytohemagglutinin-arcelin-alpha-amylase inhibitor family of the common bean and its relatives.</title>
        <authorList>
            <person name="Mirkov T.E."/>
            <person name="Wahlstrom J.M."/>
            <person name="Hagiwara K."/>
            <person name="Finardi-Filho F."/>
            <person name="Kjemtrup S."/>
            <person name="Chrispeels M.J."/>
        </authorList>
    </citation>
    <scope>NUCLEOTIDE SEQUENCE</scope>
    <source>
        <tissue evidence="5">Leaf</tissue>
    </source>
</reference>
<dbReference type="PANTHER" id="PTHR32401:SF45">
    <property type="entry name" value="LECTIN"/>
    <property type="match status" value="1"/>
</dbReference>
<dbReference type="PIR" id="S51828">
    <property type="entry name" value="S51828"/>
</dbReference>
<keyword evidence="2" id="KW-0430">Lectin</keyword>
<proteinExistence type="inferred from homology"/>
<feature type="signal peptide" evidence="3">
    <location>
        <begin position="1"/>
        <end position="22"/>
    </location>
</feature>
<feature type="domain" description="Legume lectin" evidence="4">
    <location>
        <begin position="28"/>
        <end position="248"/>
    </location>
</feature>
<dbReference type="InterPro" id="IPR016363">
    <property type="entry name" value="L-lectin"/>
</dbReference>
<dbReference type="InterPro" id="IPR019825">
    <property type="entry name" value="Lectin_legB_Mn/Ca_BS"/>
</dbReference>
<dbReference type="SMR" id="Q40749"/>
<dbReference type="InterPro" id="IPR050258">
    <property type="entry name" value="Leguminous_Lectin"/>
</dbReference>
<accession>Q40749</accession>
<evidence type="ECO:0000256" key="3">
    <source>
        <dbReference type="SAM" id="SignalP"/>
    </source>
</evidence>
<feature type="chain" id="PRO_5004231572" evidence="3">
    <location>
        <begin position="23"/>
        <end position="258"/>
    </location>
</feature>
<dbReference type="PIRSF" id="PIRSF002690">
    <property type="entry name" value="L-type_lectin_plant"/>
    <property type="match status" value="1"/>
</dbReference>
<name>Q40749_PHAAT</name>
<dbReference type="GO" id="GO:0030246">
    <property type="term" value="F:carbohydrate binding"/>
    <property type="evidence" value="ECO:0007669"/>
    <property type="project" value="UniProtKB-KW"/>
</dbReference>
<evidence type="ECO:0000259" key="4">
    <source>
        <dbReference type="Pfam" id="PF00139"/>
    </source>
</evidence>
<organism evidence="5">
    <name type="scientific">Phaseolus acutifolius</name>
    <name type="common">Tepary bean</name>
    <dbReference type="NCBI Taxonomy" id="33129"/>
    <lineage>
        <taxon>Eukaryota</taxon>
        <taxon>Viridiplantae</taxon>
        <taxon>Streptophyta</taxon>
        <taxon>Embryophyta</taxon>
        <taxon>Tracheophyta</taxon>
        <taxon>Spermatophyta</taxon>
        <taxon>Magnoliopsida</taxon>
        <taxon>eudicotyledons</taxon>
        <taxon>Gunneridae</taxon>
        <taxon>Pentapetalae</taxon>
        <taxon>rosids</taxon>
        <taxon>fabids</taxon>
        <taxon>Fabales</taxon>
        <taxon>Fabaceae</taxon>
        <taxon>Papilionoideae</taxon>
        <taxon>50 kb inversion clade</taxon>
        <taxon>NPAAA clade</taxon>
        <taxon>indigoferoid/millettioid clade</taxon>
        <taxon>Phaseoleae</taxon>
        <taxon>Phaseolus</taxon>
    </lineage>
</organism>
<dbReference type="AlphaFoldDB" id="Q40749"/>
<dbReference type="SUPFAM" id="SSF49899">
    <property type="entry name" value="Concanavalin A-like lectins/glucanases"/>
    <property type="match status" value="1"/>
</dbReference>